<proteinExistence type="predicted"/>
<dbReference type="AlphaFoldDB" id="F8JPS0"/>
<accession>F8JPS0</accession>
<gene>
    <name evidence="1" type="ordered locus">SCATT_03960</name>
</gene>
<accession>G8WNK5</accession>
<dbReference type="OrthoDB" id="3078217at2"/>
<reference evidence="2" key="1">
    <citation type="submission" date="2011-12" db="EMBL/GenBank/DDBJ databases">
        <title>Complete genome sequence of Streptomyces cattleya strain DSM 46488.</title>
        <authorList>
            <person name="Ou H.-Y."/>
            <person name="Li P."/>
            <person name="Zhao C."/>
            <person name="O'Hagan D."/>
            <person name="Deng Z."/>
        </authorList>
    </citation>
    <scope>NUCLEOTIDE SEQUENCE [LARGE SCALE GENOMIC DNA]</scope>
    <source>
        <strain evidence="2">ATCC 35852 / DSM 46488 / JCM 4925 / NBRC 14057 / NRRL 8057</strain>
    </source>
</reference>
<dbReference type="Proteomes" id="UP000007842">
    <property type="component" value="Chromosome"/>
</dbReference>
<protein>
    <submittedName>
        <fullName evidence="1">Uncharacterized protein</fullName>
    </submittedName>
</protein>
<dbReference type="EMBL" id="CP003219">
    <property type="protein sequence ID" value="AEW92767.1"/>
    <property type="molecule type" value="Genomic_DNA"/>
</dbReference>
<sequence length="170" mass="18892">MAADREGPRAFVDAALFMGMHSTDDAVRIACKAFFVGRLHDRVAMSLEQVGRCDDLVWGFPRHVQDAYYPFMDNLHTDMRVDRCGYDLADVRHALDGAPEPAELPGHERLLIAMVGHRQGVLHTVSPRLLAHPGLPVVAPARPAYEPSFPEPLERLYQVSLALRVTAAQL</sequence>
<name>F8JPS0_STREN</name>
<dbReference type="KEGG" id="sct:SCAT_0384"/>
<organism evidence="1 2">
    <name type="scientific">Streptantibioticus cattleyicolor (strain ATCC 35852 / DSM 46488 / JCM 4925 / NBRC 14057 / NRRL 8057)</name>
    <name type="common">Streptomyces cattleya</name>
    <dbReference type="NCBI Taxonomy" id="1003195"/>
    <lineage>
        <taxon>Bacteria</taxon>
        <taxon>Bacillati</taxon>
        <taxon>Actinomycetota</taxon>
        <taxon>Actinomycetes</taxon>
        <taxon>Kitasatosporales</taxon>
        <taxon>Streptomycetaceae</taxon>
        <taxon>Streptantibioticus</taxon>
    </lineage>
</organism>
<dbReference type="InterPro" id="IPR045685">
    <property type="entry name" value="DUF6190"/>
</dbReference>
<dbReference type="STRING" id="1003195.SCATT_03960"/>
<dbReference type="RefSeq" id="WP_014141160.1">
    <property type="nucleotide sequence ID" value="NC_016111.1"/>
</dbReference>
<keyword evidence="2" id="KW-1185">Reference proteome</keyword>
<evidence type="ECO:0000313" key="1">
    <source>
        <dbReference type="EMBL" id="AEW92767.1"/>
    </source>
</evidence>
<dbReference type="HOGENOM" id="CLU_1553977_0_0_11"/>
<dbReference type="PATRIC" id="fig|1003195.11.peg.2025"/>
<dbReference type="KEGG" id="scy:SCATT_03960"/>
<evidence type="ECO:0000313" key="2">
    <source>
        <dbReference type="Proteomes" id="UP000007842"/>
    </source>
</evidence>
<dbReference type="eggNOG" id="ENOG503320U">
    <property type="taxonomic scope" value="Bacteria"/>
</dbReference>
<dbReference type="Pfam" id="PF19689">
    <property type="entry name" value="DUF6190"/>
    <property type="match status" value="1"/>
</dbReference>